<feature type="transmembrane region" description="Helical" evidence="1">
    <location>
        <begin position="52"/>
        <end position="70"/>
    </location>
</feature>
<keyword evidence="1" id="KW-1133">Transmembrane helix</keyword>
<sequence>MTIIKCPECRNPISDKSAICVHCGFATKDATDEDIQRAARIVRLKRQQRMSMLVYTAMLVFVAGVLGVYFGRQRPTPELLIMGYIGLALGGVGYLAGRIFAIFDKRR</sequence>
<dbReference type="RefSeq" id="WP_309203181.1">
    <property type="nucleotide sequence ID" value="NZ_CP133548.1"/>
</dbReference>
<keyword evidence="1" id="KW-0812">Transmembrane</keyword>
<dbReference type="KEGG" id="plei:Q9312_03590"/>
<reference evidence="2 3" key="1">
    <citation type="submission" date="2023-08" db="EMBL/GenBank/DDBJ databases">
        <title>Pleionea litopenaei sp. nov., isolated from stomach of juvenile Litopenaeus vannamei.</title>
        <authorList>
            <person name="Rho A.M."/>
            <person name="Hwang C.Y."/>
        </authorList>
    </citation>
    <scope>NUCLEOTIDE SEQUENCE [LARGE SCALE GENOMIC DNA]</scope>
    <source>
        <strain evidence="2 3">HL-JVS1</strain>
    </source>
</reference>
<accession>A0AA51RUV4</accession>
<evidence type="ECO:0008006" key="4">
    <source>
        <dbReference type="Google" id="ProtNLM"/>
    </source>
</evidence>
<gene>
    <name evidence="2" type="ORF">Q9312_03590</name>
</gene>
<name>A0AA51RUV4_9GAMM</name>
<keyword evidence="1" id="KW-0472">Membrane</keyword>
<dbReference type="EMBL" id="CP133548">
    <property type="protein sequence ID" value="WMS88005.1"/>
    <property type="molecule type" value="Genomic_DNA"/>
</dbReference>
<evidence type="ECO:0000313" key="3">
    <source>
        <dbReference type="Proteomes" id="UP001239782"/>
    </source>
</evidence>
<proteinExistence type="predicted"/>
<organism evidence="2 3">
    <name type="scientific">Pleionea litopenaei</name>
    <dbReference type="NCBI Taxonomy" id="3070815"/>
    <lineage>
        <taxon>Bacteria</taxon>
        <taxon>Pseudomonadati</taxon>
        <taxon>Pseudomonadota</taxon>
        <taxon>Gammaproteobacteria</taxon>
        <taxon>Oceanospirillales</taxon>
        <taxon>Pleioneaceae</taxon>
        <taxon>Pleionea</taxon>
    </lineage>
</organism>
<evidence type="ECO:0000313" key="2">
    <source>
        <dbReference type="EMBL" id="WMS88005.1"/>
    </source>
</evidence>
<dbReference type="Proteomes" id="UP001239782">
    <property type="component" value="Chromosome"/>
</dbReference>
<feature type="transmembrane region" description="Helical" evidence="1">
    <location>
        <begin position="82"/>
        <end position="103"/>
    </location>
</feature>
<dbReference type="AlphaFoldDB" id="A0AA51RUV4"/>
<keyword evidence="3" id="KW-1185">Reference proteome</keyword>
<evidence type="ECO:0000256" key="1">
    <source>
        <dbReference type="SAM" id="Phobius"/>
    </source>
</evidence>
<protein>
    <recommendedName>
        <fullName evidence="4">Zinc ribbon protein</fullName>
    </recommendedName>
</protein>